<proteinExistence type="predicted"/>
<dbReference type="Proteomes" id="UP000299102">
    <property type="component" value="Unassembled WGS sequence"/>
</dbReference>
<evidence type="ECO:0000313" key="1">
    <source>
        <dbReference type="EMBL" id="GBP42616.1"/>
    </source>
</evidence>
<comment type="caution">
    <text evidence="1">The sequence shown here is derived from an EMBL/GenBank/DDBJ whole genome shotgun (WGS) entry which is preliminary data.</text>
</comment>
<dbReference type="EMBL" id="BGZK01000421">
    <property type="protein sequence ID" value="GBP42616.1"/>
    <property type="molecule type" value="Genomic_DNA"/>
</dbReference>
<protein>
    <submittedName>
        <fullName evidence="1">Retrovirus-related Pol polyprotein from type-1 retrotransposable element R1</fullName>
    </submittedName>
</protein>
<organism evidence="1 2">
    <name type="scientific">Eumeta variegata</name>
    <name type="common">Bagworm moth</name>
    <name type="synonym">Eumeta japonica</name>
    <dbReference type="NCBI Taxonomy" id="151549"/>
    <lineage>
        <taxon>Eukaryota</taxon>
        <taxon>Metazoa</taxon>
        <taxon>Ecdysozoa</taxon>
        <taxon>Arthropoda</taxon>
        <taxon>Hexapoda</taxon>
        <taxon>Insecta</taxon>
        <taxon>Pterygota</taxon>
        <taxon>Neoptera</taxon>
        <taxon>Endopterygota</taxon>
        <taxon>Lepidoptera</taxon>
        <taxon>Glossata</taxon>
        <taxon>Ditrysia</taxon>
        <taxon>Tineoidea</taxon>
        <taxon>Psychidae</taxon>
        <taxon>Oiketicinae</taxon>
        <taxon>Eumeta</taxon>
    </lineage>
</organism>
<evidence type="ECO:0000313" key="2">
    <source>
        <dbReference type="Proteomes" id="UP000299102"/>
    </source>
</evidence>
<name>A0A4C1VTY0_EUMVA</name>
<dbReference type="InterPro" id="IPR036691">
    <property type="entry name" value="Endo/exonu/phosph_ase_sf"/>
</dbReference>
<reference evidence="1 2" key="1">
    <citation type="journal article" date="2019" name="Commun. Biol.">
        <title>The bagworm genome reveals a unique fibroin gene that provides high tensile strength.</title>
        <authorList>
            <person name="Kono N."/>
            <person name="Nakamura H."/>
            <person name="Ohtoshi R."/>
            <person name="Tomita M."/>
            <person name="Numata K."/>
            <person name="Arakawa K."/>
        </authorList>
    </citation>
    <scope>NUCLEOTIDE SEQUENCE [LARGE SCALE GENOMIC DNA]</scope>
</reference>
<dbReference type="Gene3D" id="3.60.10.10">
    <property type="entry name" value="Endonuclease/exonuclease/phosphatase"/>
    <property type="match status" value="1"/>
</dbReference>
<gene>
    <name evidence="1" type="ORF">EVAR_87167_1</name>
</gene>
<keyword evidence="2" id="KW-1185">Reference proteome</keyword>
<dbReference type="SUPFAM" id="SSF56219">
    <property type="entry name" value="DNase I-like"/>
    <property type="match status" value="1"/>
</dbReference>
<dbReference type="AlphaFoldDB" id="A0A4C1VTY0"/>
<sequence>MEGFICGLGLVLHNREGQTATFAGPRGESNVDLTLTTRGVIIEDWTMHVGTSSSDHRLIAYRVGGAEKPVARAQPAGEPARFRDRRVDWSEFESVVYDRIGCIPWGAPAAVVAESFTDVIIRSGRACLGERKMNEYYGYEWWNAELELLRRTTARKRKVWQKSRSVERVRESTARSEFLVMRSRYRRTMRKSQTIYYKRIAESGNDDP</sequence>
<accession>A0A4C1VTY0</accession>
<dbReference type="OrthoDB" id="7491480at2759"/>